<organism evidence="1 2">
    <name type="scientific">Alteromonas salexigens</name>
    <dbReference type="NCBI Taxonomy" id="2982530"/>
    <lineage>
        <taxon>Bacteria</taxon>
        <taxon>Pseudomonadati</taxon>
        <taxon>Pseudomonadota</taxon>
        <taxon>Gammaproteobacteria</taxon>
        <taxon>Alteromonadales</taxon>
        <taxon>Alteromonadaceae</taxon>
        <taxon>Alteromonas/Salinimonas group</taxon>
        <taxon>Alteromonas</taxon>
    </lineage>
</organism>
<comment type="caution">
    <text evidence="1">The sequence shown here is derived from an EMBL/GenBank/DDBJ whole genome shotgun (WGS) entry which is preliminary data.</text>
</comment>
<dbReference type="Pfam" id="PF06945">
    <property type="entry name" value="DUF1289"/>
    <property type="match status" value="1"/>
</dbReference>
<dbReference type="EMBL" id="JAOTJC010000008">
    <property type="protein sequence ID" value="MCU7555273.1"/>
    <property type="molecule type" value="Genomic_DNA"/>
</dbReference>
<evidence type="ECO:0000313" key="1">
    <source>
        <dbReference type="EMBL" id="MCU7555273.1"/>
    </source>
</evidence>
<dbReference type="RefSeq" id="WP_262994751.1">
    <property type="nucleotide sequence ID" value="NZ_JAOTJC010000008.1"/>
</dbReference>
<evidence type="ECO:0000313" key="2">
    <source>
        <dbReference type="Proteomes" id="UP001209257"/>
    </source>
</evidence>
<dbReference type="PANTHER" id="PTHR35175">
    <property type="entry name" value="DUF1289 DOMAIN-CONTAINING PROTEIN"/>
    <property type="match status" value="1"/>
</dbReference>
<sequence length="64" mass="7450">MPLTEQSPCIGRCQLNERDVCTGCYRTIHDIIQWRSYSDLQRREAVARIEQCKSALNPPVFSHK</sequence>
<reference evidence="2" key="1">
    <citation type="submission" date="2023-07" db="EMBL/GenBank/DDBJ databases">
        <title>Study on multiphase classification of strain Alteromonas salexigens isolated from the Yellow Sea.</title>
        <authorList>
            <person name="Sun L."/>
        </authorList>
    </citation>
    <scope>NUCLEOTIDE SEQUENCE [LARGE SCALE GENOMIC DNA]</scope>
    <source>
        <strain evidence="2">ASW11-19</strain>
    </source>
</reference>
<name>A0ABT2VPN3_9ALTE</name>
<accession>A0ABT2VPN3</accession>
<gene>
    <name evidence="1" type="ORF">OCL06_11805</name>
</gene>
<protein>
    <submittedName>
        <fullName evidence="1">DUF1289 domain-containing protein</fullName>
    </submittedName>
</protein>
<keyword evidence="2" id="KW-1185">Reference proteome</keyword>
<dbReference type="PANTHER" id="PTHR35175:SF2">
    <property type="entry name" value="DUF1289 DOMAIN-CONTAINING PROTEIN"/>
    <property type="match status" value="1"/>
</dbReference>
<dbReference type="Proteomes" id="UP001209257">
    <property type="component" value="Unassembled WGS sequence"/>
</dbReference>
<proteinExistence type="predicted"/>
<dbReference type="InterPro" id="IPR010710">
    <property type="entry name" value="DUF1289"/>
</dbReference>